<dbReference type="GO" id="GO:0022857">
    <property type="term" value="F:transmembrane transporter activity"/>
    <property type="evidence" value="ECO:0007669"/>
    <property type="project" value="InterPro"/>
</dbReference>
<dbReference type="PANTHER" id="PTHR23501:SF191">
    <property type="entry name" value="VACUOLAR BASIC AMINO ACID TRANSPORTER 4"/>
    <property type="match status" value="1"/>
</dbReference>
<dbReference type="FunFam" id="1.20.1720.10:FF:000004">
    <property type="entry name" value="EmrB/QacA family drug resistance transporter"/>
    <property type="match status" value="1"/>
</dbReference>
<dbReference type="Gene3D" id="1.20.1250.20">
    <property type="entry name" value="MFS general substrate transporter like domains"/>
    <property type="match status" value="1"/>
</dbReference>
<gene>
    <name evidence="10" type="ORF">Cch01nite_15840</name>
</gene>
<evidence type="ECO:0000259" key="9">
    <source>
        <dbReference type="PROSITE" id="PS50850"/>
    </source>
</evidence>
<keyword evidence="11" id="KW-1185">Reference proteome</keyword>
<evidence type="ECO:0000256" key="3">
    <source>
        <dbReference type="ARBA" id="ARBA00022448"/>
    </source>
</evidence>
<evidence type="ECO:0000256" key="2">
    <source>
        <dbReference type="ARBA" id="ARBA00007520"/>
    </source>
</evidence>
<feature type="transmembrane region" description="Helical" evidence="8">
    <location>
        <begin position="230"/>
        <end position="254"/>
    </location>
</feature>
<dbReference type="Proteomes" id="UP000632740">
    <property type="component" value="Unassembled WGS sequence"/>
</dbReference>
<name>A0A919P1C5_9CELL</name>
<sequence length="483" mass="49797">MSTAPVTRASVGFRSDRGPILVAIMTTTGLVAIDATILATAVPTIVRDLGGFTSFPWLFSIYLLTQAVSVPIYSKLADTVGRKPVILVGIGLFLVGSVLCGVAWSMPALIAFRAVQGLGAGAVQPMAVTIAGDIYTVAERAKAQGYIASVWGVSSVVGPTLGGVFSEYLSWRWIFFVNIPLCVAAASLLVRYLHETVERTRHRIDWTGGALLTAGLSLLILGLLEGGNAWAWASAPSIVSLSVAAVLLVGFVLVERRATEPVLPLWVFSRPLLRSTALVGVGVGAVLLGLTSYVPSYLEALLHVTPLVSGLTLATLTIGWPISASQSGRLYLRLGFRTTALIGTSVVVVGATTLALTSARPTLWVVGLCCFLIGVGLGLVATPSLIAAQASVGWSERGVVTGANLFARSMGSAVGVAALGALVNGHMDGLDATQAPDLFQQAVTAAFVAVAVVAVGTLLAAASMPRNGPPAAAHARPDSPPDV</sequence>
<keyword evidence="7 8" id="KW-0472">Membrane</keyword>
<evidence type="ECO:0000313" key="10">
    <source>
        <dbReference type="EMBL" id="GIG20860.1"/>
    </source>
</evidence>
<evidence type="ECO:0000256" key="4">
    <source>
        <dbReference type="ARBA" id="ARBA00022475"/>
    </source>
</evidence>
<keyword evidence="6 8" id="KW-1133">Transmembrane helix</keyword>
<dbReference type="PANTHER" id="PTHR23501">
    <property type="entry name" value="MAJOR FACILITATOR SUPERFAMILY"/>
    <property type="match status" value="1"/>
</dbReference>
<proteinExistence type="inferred from homology"/>
<feature type="transmembrane region" description="Helical" evidence="8">
    <location>
        <begin position="399"/>
        <end position="422"/>
    </location>
</feature>
<dbReference type="SUPFAM" id="SSF103473">
    <property type="entry name" value="MFS general substrate transporter"/>
    <property type="match status" value="1"/>
</dbReference>
<dbReference type="CDD" id="cd17502">
    <property type="entry name" value="MFS_Azr1_MDR_like"/>
    <property type="match status" value="1"/>
</dbReference>
<evidence type="ECO:0000256" key="5">
    <source>
        <dbReference type="ARBA" id="ARBA00022692"/>
    </source>
</evidence>
<keyword evidence="4" id="KW-1003">Cell membrane</keyword>
<comment type="subcellular location">
    <subcellularLocation>
        <location evidence="1">Cell inner membrane</location>
        <topology evidence="1">Multi-pass membrane protein</topology>
    </subcellularLocation>
</comment>
<feature type="transmembrane region" description="Helical" evidence="8">
    <location>
        <begin position="275"/>
        <end position="294"/>
    </location>
</feature>
<feature type="transmembrane region" description="Helical" evidence="8">
    <location>
        <begin position="204"/>
        <end position="224"/>
    </location>
</feature>
<reference evidence="10" key="1">
    <citation type="submission" date="2021-01" db="EMBL/GenBank/DDBJ databases">
        <title>Whole genome shotgun sequence of Cellulomonas chitinilytica NBRC 110799.</title>
        <authorList>
            <person name="Komaki H."/>
            <person name="Tamura T."/>
        </authorList>
    </citation>
    <scope>NUCLEOTIDE SEQUENCE</scope>
    <source>
        <strain evidence="10">NBRC 110799</strain>
    </source>
</reference>
<dbReference type="InterPro" id="IPR011701">
    <property type="entry name" value="MFS"/>
</dbReference>
<evidence type="ECO:0000256" key="1">
    <source>
        <dbReference type="ARBA" id="ARBA00004429"/>
    </source>
</evidence>
<dbReference type="GO" id="GO:0005886">
    <property type="term" value="C:plasma membrane"/>
    <property type="evidence" value="ECO:0007669"/>
    <property type="project" value="UniProtKB-SubCell"/>
</dbReference>
<feature type="transmembrane region" description="Helical" evidence="8">
    <location>
        <begin position="442"/>
        <end position="462"/>
    </location>
</feature>
<feature type="transmembrane region" description="Helical" evidence="8">
    <location>
        <begin position="145"/>
        <end position="165"/>
    </location>
</feature>
<comment type="similarity">
    <text evidence="2">Belongs to the major facilitator superfamily. TCR/Tet family.</text>
</comment>
<feature type="transmembrane region" description="Helical" evidence="8">
    <location>
        <begin position="54"/>
        <end position="73"/>
    </location>
</feature>
<protein>
    <submittedName>
        <fullName evidence="10">MFS transporter</fullName>
    </submittedName>
</protein>
<feature type="domain" description="Major facilitator superfamily (MFS) profile" evidence="9">
    <location>
        <begin position="20"/>
        <end position="468"/>
    </location>
</feature>
<dbReference type="AlphaFoldDB" id="A0A919P1C5"/>
<dbReference type="InterPro" id="IPR036259">
    <property type="entry name" value="MFS_trans_sf"/>
</dbReference>
<evidence type="ECO:0000256" key="6">
    <source>
        <dbReference type="ARBA" id="ARBA00022989"/>
    </source>
</evidence>
<dbReference type="InterPro" id="IPR020846">
    <property type="entry name" value="MFS_dom"/>
</dbReference>
<organism evidence="10 11">
    <name type="scientific">Cellulomonas chitinilytica</name>
    <dbReference type="NCBI Taxonomy" id="398759"/>
    <lineage>
        <taxon>Bacteria</taxon>
        <taxon>Bacillati</taxon>
        <taxon>Actinomycetota</taxon>
        <taxon>Actinomycetes</taxon>
        <taxon>Micrococcales</taxon>
        <taxon>Cellulomonadaceae</taxon>
        <taxon>Cellulomonas</taxon>
    </lineage>
</organism>
<feature type="transmembrane region" description="Helical" evidence="8">
    <location>
        <begin position="300"/>
        <end position="322"/>
    </location>
</feature>
<feature type="transmembrane region" description="Helical" evidence="8">
    <location>
        <begin position="362"/>
        <end position="387"/>
    </location>
</feature>
<feature type="transmembrane region" description="Helical" evidence="8">
    <location>
        <begin position="20"/>
        <end position="42"/>
    </location>
</feature>
<keyword evidence="5 8" id="KW-0812">Transmembrane</keyword>
<accession>A0A919P1C5</accession>
<dbReference type="EMBL" id="BONK01000004">
    <property type="protein sequence ID" value="GIG20860.1"/>
    <property type="molecule type" value="Genomic_DNA"/>
</dbReference>
<evidence type="ECO:0000256" key="8">
    <source>
        <dbReference type="SAM" id="Phobius"/>
    </source>
</evidence>
<feature type="transmembrane region" description="Helical" evidence="8">
    <location>
        <begin position="171"/>
        <end position="192"/>
    </location>
</feature>
<evidence type="ECO:0000256" key="7">
    <source>
        <dbReference type="ARBA" id="ARBA00023136"/>
    </source>
</evidence>
<feature type="transmembrane region" description="Helical" evidence="8">
    <location>
        <begin position="85"/>
        <end position="106"/>
    </location>
</feature>
<feature type="transmembrane region" description="Helical" evidence="8">
    <location>
        <begin position="118"/>
        <end position="138"/>
    </location>
</feature>
<keyword evidence="3" id="KW-0813">Transport</keyword>
<comment type="caution">
    <text evidence="10">The sequence shown here is derived from an EMBL/GenBank/DDBJ whole genome shotgun (WGS) entry which is preliminary data.</text>
</comment>
<dbReference type="Pfam" id="PF07690">
    <property type="entry name" value="MFS_1"/>
    <property type="match status" value="1"/>
</dbReference>
<evidence type="ECO:0000313" key="11">
    <source>
        <dbReference type="Proteomes" id="UP000632740"/>
    </source>
</evidence>
<dbReference type="Gene3D" id="1.20.1720.10">
    <property type="entry name" value="Multidrug resistance protein D"/>
    <property type="match status" value="1"/>
</dbReference>
<dbReference type="PROSITE" id="PS50850">
    <property type="entry name" value="MFS"/>
    <property type="match status" value="1"/>
</dbReference>
<dbReference type="PRINTS" id="PR01036">
    <property type="entry name" value="TCRTETB"/>
</dbReference>
<feature type="transmembrane region" description="Helical" evidence="8">
    <location>
        <begin position="334"/>
        <end position="356"/>
    </location>
</feature>